<protein>
    <recommendedName>
        <fullName evidence="2">DNA gyrase subunit A</fullName>
    </recommendedName>
</protein>
<dbReference type="SUPFAM" id="SSF101904">
    <property type="entry name" value="GyrA/ParC C-terminal domain-like"/>
    <property type="match status" value="1"/>
</dbReference>
<feature type="non-terminal residue" evidence="1">
    <location>
        <position position="1"/>
    </location>
</feature>
<dbReference type="InterPro" id="IPR006691">
    <property type="entry name" value="GyrA/parC_rep"/>
</dbReference>
<dbReference type="InterPro" id="IPR035516">
    <property type="entry name" value="Gyrase/topoIV_suA_C"/>
</dbReference>
<comment type="caution">
    <text evidence="1">The sequence shown here is derived from an EMBL/GenBank/DDBJ whole genome shotgun (WGS) entry which is preliminary data.</text>
</comment>
<proteinExistence type="predicted"/>
<sequence>AIRFDSDSIRSMGRASYGVTGIRMAKDDKVVSLEILDTQAILTITENGYGKRTAVKDYRKTSRGGKGVINGLK</sequence>
<dbReference type="EMBL" id="BARW01008663">
    <property type="protein sequence ID" value="GAI86476.1"/>
    <property type="molecule type" value="Genomic_DNA"/>
</dbReference>
<dbReference type="GO" id="GO:0005737">
    <property type="term" value="C:cytoplasm"/>
    <property type="evidence" value="ECO:0007669"/>
    <property type="project" value="TreeGrafter"/>
</dbReference>
<name>X1T541_9ZZZZ</name>
<accession>X1T541</accession>
<dbReference type="InterPro" id="IPR050220">
    <property type="entry name" value="Type_II_DNA_Topoisomerases"/>
</dbReference>
<evidence type="ECO:0000313" key="1">
    <source>
        <dbReference type="EMBL" id="GAI86476.1"/>
    </source>
</evidence>
<evidence type="ECO:0008006" key="2">
    <source>
        <dbReference type="Google" id="ProtNLM"/>
    </source>
</evidence>
<organism evidence="1">
    <name type="scientific">marine sediment metagenome</name>
    <dbReference type="NCBI Taxonomy" id="412755"/>
    <lineage>
        <taxon>unclassified sequences</taxon>
        <taxon>metagenomes</taxon>
        <taxon>ecological metagenomes</taxon>
    </lineage>
</organism>
<dbReference type="GO" id="GO:0003918">
    <property type="term" value="F:DNA topoisomerase type II (double strand cut, ATP-hydrolyzing) activity"/>
    <property type="evidence" value="ECO:0007669"/>
    <property type="project" value="TreeGrafter"/>
</dbReference>
<dbReference type="Pfam" id="PF03989">
    <property type="entry name" value="DNA_gyraseA_C"/>
    <property type="match status" value="2"/>
</dbReference>
<dbReference type="PANTHER" id="PTHR43493:SF5">
    <property type="entry name" value="DNA GYRASE SUBUNIT A, CHLOROPLASTIC_MITOCHONDRIAL"/>
    <property type="match status" value="1"/>
</dbReference>
<reference evidence="1" key="1">
    <citation type="journal article" date="2014" name="Front. Microbiol.">
        <title>High frequency of phylogenetically diverse reductive dehalogenase-homologous genes in deep subseafloor sedimentary metagenomes.</title>
        <authorList>
            <person name="Kawai M."/>
            <person name="Futagami T."/>
            <person name="Toyoda A."/>
            <person name="Takaki Y."/>
            <person name="Nishi S."/>
            <person name="Hori S."/>
            <person name="Arai W."/>
            <person name="Tsubouchi T."/>
            <person name="Morono Y."/>
            <person name="Uchiyama I."/>
            <person name="Ito T."/>
            <person name="Fujiyama A."/>
            <person name="Inagaki F."/>
            <person name="Takami H."/>
        </authorList>
    </citation>
    <scope>NUCLEOTIDE SEQUENCE</scope>
    <source>
        <strain evidence="1">Expedition CK06-06</strain>
    </source>
</reference>
<dbReference type="Gene3D" id="2.120.10.90">
    <property type="entry name" value="DNA gyrase/topoisomerase IV, subunit A, C-terminal"/>
    <property type="match status" value="1"/>
</dbReference>
<dbReference type="GO" id="GO:0005524">
    <property type="term" value="F:ATP binding"/>
    <property type="evidence" value="ECO:0007669"/>
    <property type="project" value="InterPro"/>
</dbReference>
<dbReference type="GO" id="GO:0006265">
    <property type="term" value="P:DNA topological change"/>
    <property type="evidence" value="ECO:0007669"/>
    <property type="project" value="InterPro"/>
</dbReference>
<dbReference type="AlphaFoldDB" id="X1T541"/>
<dbReference type="PANTHER" id="PTHR43493">
    <property type="entry name" value="DNA GYRASE/TOPOISOMERASE SUBUNIT A"/>
    <property type="match status" value="1"/>
</dbReference>
<dbReference type="GO" id="GO:0003677">
    <property type="term" value="F:DNA binding"/>
    <property type="evidence" value="ECO:0007669"/>
    <property type="project" value="InterPro"/>
</dbReference>
<dbReference type="GO" id="GO:0009330">
    <property type="term" value="C:DNA topoisomerase type II (double strand cut, ATP-hydrolyzing) complex"/>
    <property type="evidence" value="ECO:0007669"/>
    <property type="project" value="TreeGrafter"/>
</dbReference>
<gene>
    <name evidence="1" type="ORF">S12H4_17677</name>
</gene>